<dbReference type="EMBL" id="FNHI01000001">
    <property type="protein sequence ID" value="SDL72616.1"/>
    <property type="molecule type" value="Genomic_DNA"/>
</dbReference>
<dbReference type="OrthoDB" id="9990609at2"/>
<gene>
    <name evidence="2" type="ORF">SAMN05444921_10140</name>
</gene>
<feature type="region of interest" description="Disordered" evidence="1">
    <location>
        <begin position="1"/>
        <end position="125"/>
    </location>
</feature>
<proteinExistence type="predicted"/>
<evidence type="ECO:0000256" key="1">
    <source>
        <dbReference type="SAM" id="MobiDB-lite"/>
    </source>
</evidence>
<keyword evidence="3" id="KW-1185">Reference proteome</keyword>
<feature type="compositionally biased region" description="Basic and acidic residues" evidence="1">
    <location>
        <begin position="39"/>
        <end position="50"/>
    </location>
</feature>
<sequence>MGVFARFRRKAKGAVEASTEECTAGSTAAGSEDGTTGEPGKDAAKVREPVEVSAGEATVAAGSEEDAGGGETAAGAGSGTGEVPAADGAGSSDPAGSSGAEQVEIPKQQSVDEAADNEAGEGARK</sequence>
<dbReference type="STRING" id="1196353.SAMN05444921_10140"/>
<feature type="compositionally biased region" description="Basic residues" evidence="1">
    <location>
        <begin position="1"/>
        <end position="12"/>
    </location>
</feature>
<dbReference type="AlphaFoldDB" id="A0A1G9MEC7"/>
<evidence type="ECO:0000313" key="3">
    <source>
        <dbReference type="Proteomes" id="UP000199063"/>
    </source>
</evidence>
<organism evidence="2 3">
    <name type="scientific">Streptomyces wuyuanensis</name>
    <dbReference type="NCBI Taxonomy" id="1196353"/>
    <lineage>
        <taxon>Bacteria</taxon>
        <taxon>Bacillati</taxon>
        <taxon>Actinomycetota</taxon>
        <taxon>Actinomycetes</taxon>
        <taxon>Kitasatosporales</taxon>
        <taxon>Streptomycetaceae</taxon>
        <taxon>Streptomyces</taxon>
    </lineage>
</organism>
<feature type="compositionally biased region" description="Polar residues" evidence="1">
    <location>
        <begin position="20"/>
        <end position="29"/>
    </location>
</feature>
<feature type="compositionally biased region" description="Low complexity" evidence="1">
    <location>
        <begin position="81"/>
        <end position="100"/>
    </location>
</feature>
<protein>
    <submittedName>
        <fullName evidence="2">Uncharacterized protein</fullName>
    </submittedName>
</protein>
<evidence type="ECO:0000313" key="2">
    <source>
        <dbReference type="EMBL" id="SDL72616.1"/>
    </source>
</evidence>
<dbReference type="Proteomes" id="UP000199063">
    <property type="component" value="Unassembled WGS sequence"/>
</dbReference>
<accession>A0A1G9MEC7</accession>
<feature type="compositionally biased region" description="Gly residues" evidence="1">
    <location>
        <begin position="69"/>
        <end position="80"/>
    </location>
</feature>
<name>A0A1G9MEC7_9ACTN</name>
<reference evidence="3" key="1">
    <citation type="submission" date="2016-10" db="EMBL/GenBank/DDBJ databases">
        <authorList>
            <person name="Varghese N."/>
            <person name="Submissions S."/>
        </authorList>
    </citation>
    <scope>NUCLEOTIDE SEQUENCE [LARGE SCALE GENOMIC DNA]</scope>
    <source>
        <strain evidence="3">CGMCC 4.7042</strain>
    </source>
</reference>